<reference evidence="2" key="1">
    <citation type="journal article" date="2023" name="Nat. Plants">
        <title>Single-cell RNA sequencing provides a high-resolution roadmap for understanding the multicellular compartmentation of specialized metabolism.</title>
        <authorList>
            <person name="Sun S."/>
            <person name="Shen X."/>
            <person name="Li Y."/>
            <person name="Li Y."/>
            <person name="Wang S."/>
            <person name="Li R."/>
            <person name="Zhang H."/>
            <person name="Shen G."/>
            <person name="Guo B."/>
            <person name="Wei J."/>
            <person name="Xu J."/>
            <person name="St-Pierre B."/>
            <person name="Chen S."/>
            <person name="Sun C."/>
        </authorList>
    </citation>
    <scope>NUCLEOTIDE SEQUENCE [LARGE SCALE GENOMIC DNA]</scope>
</reference>
<gene>
    <name evidence="1" type="ORF">M9H77_01846</name>
</gene>
<sequence length="208" mass="23526">MVHVVILVSETVLLFAVTVSRLFVCGSSSVLLLRWSPTMSESKSLCETIDDLNKIILELQNVAKKISNENIEIILETSFVHILFFLQNYSYYYKAQAIDACFDFPSMRQMTPTSHVLPIPLPTCSYHPSVPQSSAQMALPTLSLPHLQGCRLCSSLYDLRRPPLRPCRLLSVTLRALCLTGTVKTLEIKRSREVFEVVRFSSPEEVLF</sequence>
<evidence type="ECO:0000313" key="1">
    <source>
        <dbReference type="EMBL" id="KAI5680619.1"/>
    </source>
</evidence>
<evidence type="ECO:0000313" key="2">
    <source>
        <dbReference type="Proteomes" id="UP001060085"/>
    </source>
</evidence>
<keyword evidence="2" id="KW-1185">Reference proteome</keyword>
<organism evidence="1 2">
    <name type="scientific">Catharanthus roseus</name>
    <name type="common">Madagascar periwinkle</name>
    <name type="synonym">Vinca rosea</name>
    <dbReference type="NCBI Taxonomy" id="4058"/>
    <lineage>
        <taxon>Eukaryota</taxon>
        <taxon>Viridiplantae</taxon>
        <taxon>Streptophyta</taxon>
        <taxon>Embryophyta</taxon>
        <taxon>Tracheophyta</taxon>
        <taxon>Spermatophyta</taxon>
        <taxon>Magnoliopsida</taxon>
        <taxon>eudicotyledons</taxon>
        <taxon>Gunneridae</taxon>
        <taxon>Pentapetalae</taxon>
        <taxon>asterids</taxon>
        <taxon>lamiids</taxon>
        <taxon>Gentianales</taxon>
        <taxon>Apocynaceae</taxon>
        <taxon>Rauvolfioideae</taxon>
        <taxon>Vinceae</taxon>
        <taxon>Catharanthinae</taxon>
        <taxon>Catharanthus</taxon>
    </lineage>
</organism>
<dbReference type="EMBL" id="CM044701">
    <property type="protein sequence ID" value="KAI5680619.1"/>
    <property type="molecule type" value="Genomic_DNA"/>
</dbReference>
<name>A0ACC0C6V3_CATRO</name>
<accession>A0ACC0C6V3</accession>
<dbReference type="Proteomes" id="UP001060085">
    <property type="component" value="Linkage Group LG01"/>
</dbReference>
<protein>
    <submittedName>
        <fullName evidence="1">Uncharacterized protein</fullName>
    </submittedName>
</protein>
<proteinExistence type="predicted"/>
<comment type="caution">
    <text evidence="1">The sequence shown here is derived from an EMBL/GenBank/DDBJ whole genome shotgun (WGS) entry which is preliminary data.</text>
</comment>